<dbReference type="PANTHER" id="PTHR11005">
    <property type="entry name" value="LYSOSOMAL ACID LIPASE-RELATED"/>
    <property type="match status" value="1"/>
</dbReference>
<accession>A0A482VWY9</accession>
<evidence type="ECO:0000259" key="3">
    <source>
        <dbReference type="Pfam" id="PF00561"/>
    </source>
</evidence>
<keyword evidence="5" id="KW-1185">Reference proteome</keyword>
<organism evidence="4 5">
    <name type="scientific">Asbolus verrucosus</name>
    <name type="common">Desert ironclad beetle</name>
    <dbReference type="NCBI Taxonomy" id="1661398"/>
    <lineage>
        <taxon>Eukaryota</taxon>
        <taxon>Metazoa</taxon>
        <taxon>Ecdysozoa</taxon>
        <taxon>Arthropoda</taxon>
        <taxon>Hexapoda</taxon>
        <taxon>Insecta</taxon>
        <taxon>Pterygota</taxon>
        <taxon>Neoptera</taxon>
        <taxon>Endopterygota</taxon>
        <taxon>Coleoptera</taxon>
        <taxon>Polyphaga</taxon>
        <taxon>Cucujiformia</taxon>
        <taxon>Tenebrionidae</taxon>
        <taxon>Pimeliinae</taxon>
        <taxon>Asbolus</taxon>
    </lineage>
</organism>
<gene>
    <name evidence="4" type="ORF">BDFB_005863</name>
</gene>
<dbReference type="Proteomes" id="UP000292052">
    <property type="component" value="Unassembled WGS sequence"/>
</dbReference>
<evidence type="ECO:0000313" key="5">
    <source>
        <dbReference type="Proteomes" id="UP000292052"/>
    </source>
</evidence>
<dbReference type="AlphaFoldDB" id="A0A482VWY9"/>
<sequence length="268" mass="30663">MHGLGSSANGWIVPGPNHSLAFLLADRGYDVWIGNARGTSYSKKHVRYDPERNPEKFWDFSWHEIGHYDLYSMINYIMNVTQQSQMFYIGHSQGCTCYFALMSTRPEMNKHVNLMVALAPGVFFGSPAITPEFFAFSVFHQIDEHWTLIQQTIPDSGSIKQNLHYIQIILTGEFRQYHLGREENLRKYGLELPLLYSLNRVSSPVTLFAGEKDTQARPENVQKLGTILPNVAELHVVSEFSHVDFLAADSTVELVFDEIFALMYNYAK</sequence>
<evidence type="ECO:0000313" key="4">
    <source>
        <dbReference type="EMBL" id="RZC37471.1"/>
    </source>
</evidence>
<keyword evidence="2" id="KW-0443">Lipid metabolism</keyword>
<dbReference type="Gene3D" id="3.40.50.1820">
    <property type="entry name" value="alpha/beta hydrolase"/>
    <property type="match status" value="1"/>
</dbReference>
<comment type="caution">
    <text evidence="4">The sequence shown here is derived from an EMBL/GenBank/DDBJ whole genome shotgun (WGS) entry which is preliminary data.</text>
</comment>
<dbReference type="InterPro" id="IPR000073">
    <property type="entry name" value="AB_hydrolase_1"/>
</dbReference>
<dbReference type="InterPro" id="IPR029058">
    <property type="entry name" value="AB_hydrolase_fold"/>
</dbReference>
<keyword evidence="1" id="KW-0442">Lipid degradation</keyword>
<dbReference type="EMBL" id="QDEB01052444">
    <property type="protein sequence ID" value="RZC37471.1"/>
    <property type="molecule type" value="Genomic_DNA"/>
</dbReference>
<reference evidence="4" key="1">
    <citation type="submission" date="2017-03" db="EMBL/GenBank/DDBJ databases">
        <title>Genome of the blue death feigning beetle - Asbolus verrucosus.</title>
        <authorList>
            <person name="Rider S.D."/>
        </authorList>
    </citation>
    <scope>NUCLEOTIDE SEQUENCE [LARGE SCALE GENOMIC DNA]</scope>
    <source>
        <strain evidence="4">Butters</strain>
        <tissue evidence="4">Head and leg muscle</tissue>
    </source>
</reference>
<dbReference type="GO" id="GO:0016042">
    <property type="term" value="P:lipid catabolic process"/>
    <property type="evidence" value="ECO:0007669"/>
    <property type="project" value="UniProtKB-KW"/>
</dbReference>
<keyword evidence="4" id="KW-0378">Hydrolase</keyword>
<proteinExistence type="predicted"/>
<evidence type="ECO:0000256" key="2">
    <source>
        <dbReference type="ARBA" id="ARBA00023098"/>
    </source>
</evidence>
<evidence type="ECO:0000256" key="1">
    <source>
        <dbReference type="ARBA" id="ARBA00022963"/>
    </source>
</evidence>
<dbReference type="OrthoDB" id="9974421at2759"/>
<dbReference type="Pfam" id="PF00561">
    <property type="entry name" value="Abhydrolase_1"/>
    <property type="match status" value="1"/>
</dbReference>
<feature type="domain" description="AB hydrolase-1" evidence="3">
    <location>
        <begin position="2"/>
        <end position="137"/>
    </location>
</feature>
<dbReference type="GO" id="GO:0016787">
    <property type="term" value="F:hydrolase activity"/>
    <property type="evidence" value="ECO:0007669"/>
    <property type="project" value="UniProtKB-KW"/>
</dbReference>
<name>A0A482VWY9_ASBVE</name>
<protein>
    <submittedName>
        <fullName evidence="4">Abhydrolase 1 domain containing protein</fullName>
    </submittedName>
</protein>
<dbReference type="SUPFAM" id="SSF53474">
    <property type="entry name" value="alpha/beta-Hydrolases"/>
    <property type="match status" value="1"/>
</dbReference>